<gene>
    <name evidence="1" type="ORF">S12H4_30293</name>
</gene>
<feature type="non-terminal residue" evidence="1">
    <location>
        <position position="1"/>
    </location>
</feature>
<evidence type="ECO:0000313" key="1">
    <source>
        <dbReference type="EMBL" id="GAJ02408.1"/>
    </source>
</evidence>
<dbReference type="AlphaFoldDB" id="X1TAP0"/>
<reference evidence="1" key="1">
    <citation type="journal article" date="2014" name="Front. Microbiol.">
        <title>High frequency of phylogenetically diverse reductive dehalogenase-homologous genes in deep subseafloor sedimentary metagenomes.</title>
        <authorList>
            <person name="Kawai M."/>
            <person name="Futagami T."/>
            <person name="Toyoda A."/>
            <person name="Takaki Y."/>
            <person name="Nishi S."/>
            <person name="Hori S."/>
            <person name="Arai W."/>
            <person name="Tsubouchi T."/>
            <person name="Morono Y."/>
            <person name="Uchiyama I."/>
            <person name="Ito T."/>
            <person name="Fujiyama A."/>
            <person name="Inagaki F."/>
            <person name="Takami H."/>
        </authorList>
    </citation>
    <scope>NUCLEOTIDE SEQUENCE</scope>
    <source>
        <strain evidence="1">Expedition CK06-06</strain>
    </source>
</reference>
<proteinExistence type="predicted"/>
<sequence length="84" mass="10041">DGVGDETSHIINNNLVFKSRFIFEMRVKVEDGVEERFPNVSTLIREKLDRFRIDVFDYDEGDIKEICEIMCIHVKDILYHEKYD</sequence>
<protein>
    <submittedName>
        <fullName evidence="1">Uncharacterized protein</fullName>
    </submittedName>
</protein>
<organism evidence="1">
    <name type="scientific">marine sediment metagenome</name>
    <dbReference type="NCBI Taxonomy" id="412755"/>
    <lineage>
        <taxon>unclassified sequences</taxon>
        <taxon>metagenomes</taxon>
        <taxon>ecological metagenomes</taxon>
    </lineage>
</organism>
<comment type="caution">
    <text evidence="1">The sequence shown here is derived from an EMBL/GenBank/DDBJ whole genome shotgun (WGS) entry which is preliminary data.</text>
</comment>
<accession>X1TAP0</accession>
<dbReference type="EMBL" id="BARW01017558">
    <property type="protein sequence ID" value="GAJ02408.1"/>
    <property type="molecule type" value="Genomic_DNA"/>
</dbReference>
<name>X1TAP0_9ZZZZ</name>